<dbReference type="InterPro" id="IPR037171">
    <property type="entry name" value="NagB/RpiA_transferase-like"/>
</dbReference>
<dbReference type="KEGG" id="lng:BSQ50_09670"/>
<dbReference type="InterPro" id="IPR001034">
    <property type="entry name" value="DeoR_HTH"/>
</dbReference>
<organism evidence="5 6">
    <name type="scientific">Liquorilactobacillus nagelii</name>
    <dbReference type="NCBI Taxonomy" id="82688"/>
    <lineage>
        <taxon>Bacteria</taxon>
        <taxon>Bacillati</taxon>
        <taxon>Bacillota</taxon>
        <taxon>Bacilli</taxon>
        <taxon>Lactobacillales</taxon>
        <taxon>Lactobacillaceae</taxon>
        <taxon>Liquorilactobacillus</taxon>
    </lineage>
</organism>
<keyword evidence="2" id="KW-0238">DNA-binding</keyword>
<dbReference type="RefSeq" id="WP_148127040.1">
    <property type="nucleotide sequence ID" value="NZ_CP018180.1"/>
</dbReference>
<dbReference type="SUPFAM" id="SSF100950">
    <property type="entry name" value="NagB/RpiA/CoA transferase-like"/>
    <property type="match status" value="1"/>
</dbReference>
<evidence type="ECO:0000313" key="5">
    <source>
        <dbReference type="EMBL" id="AUJ32777.1"/>
    </source>
</evidence>
<dbReference type="PROSITE" id="PS00894">
    <property type="entry name" value="HTH_DEOR_1"/>
    <property type="match status" value="1"/>
</dbReference>
<dbReference type="PANTHER" id="PTHR30363">
    <property type="entry name" value="HTH-TYPE TRANSCRIPTIONAL REGULATOR SRLR-RELATED"/>
    <property type="match status" value="1"/>
</dbReference>
<dbReference type="Pfam" id="PF00455">
    <property type="entry name" value="DeoRC"/>
    <property type="match status" value="1"/>
</dbReference>
<dbReference type="InterPro" id="IPR036390">
    <property type="entry name" value="WH_DNA-bd_sf"/>
</dbReference>
<dbReference type="Pfam" id="PF08220">
    <property type="entry name" value="HTH_DeoR"/>
    <property type="match status" value="1"/>
</dbReference>
<evidence type="ECO:0000313" key="6">
    <source>
        <dbReference type="Proteomes" id="UP000324497"/>
    </source>
</evidence>
<name>A0A3Q8CPR4_9LACO</name>
<dbReference type="InterPro" id="IPR050313">
    <property type="entry name" value="Carb_Metab_HTH_regulators"/>
</dbReference>
<evidence type="ECO:0000256" key="3">
    <source>
        <dbReference type="ARBA" id="ARBA00023163"/>
    </source>
</evidence>
<dbReference type="Gene3D" id="3.40.50.1360">
    <property type="match status" value="1"/>
</dbReference>
<keyword evidence="1" id="KW-0805">Transcription regulation</keyword>
<dbReference type="Proteomes" id="UP000324497">
    <property type="component" value="Chromosome"/>
</dbReference>
<gene>
    <name evidence="5" type="ORF">BSQ50_09670</name>
</gene>
<dbReference type="SMART" id="SM01134">
    <property type="entry name" value="DeoRC"/>
    <property type="match status" value="1"/>
</dbReference>
<dbReference type="InterPro" id="IPR014036">
    <property type="entry name" value="DeoR-like_C"/>
</dbReference>
<reference evidence="5 6" key="1">
    <citation type="submission" date="2016-11" db="EMBL/GenBank/DDBJ databases">
        <title>Interaction between Lactobacillus species and yeast in water kefir.</title>
        <authorList>
            <person name="Behr J."/>
            <person name="Xu D."/>
            <person name="Vogel R.F."/>
        </authorList>
    </citation>
    <scope>NUCLEOTIDE SEQUENCE [LARGE SCALE GENOMIC DNA]</scope>
    <source>
        <strain evidence="5 6">TMW 1.1827</strain>
    </source>
</reference>
<dbReference type="GO" id="GO:0003700">
    <property type="term" value="F:DNA-binding transcription factor activity"/>
    <property type="evidence" value="ECO:0007669"/>
    <property type="project" value="InterPro"/>
</dbReference>
<evidence type="ECO:0000259" key="4">
    <source>
        <dbReference type="PROSITE" id="PS51000"/>
    </source>
</evidence>
<dbReference type="SUPFAM" id="SSF46785">
    <property type="entry name" value="Winged helix' DNA-binding domain"/>
    <property type="match status" value="1"/>
</dbReference>
<evidence type="ECO:0000256" key="1">
    <source>
        <dbReference type="ARBA" id="ARBA00023015"/>
    </source>
</evidence>
<dbReference type="AlphaFoldDB" id="A0A3Q8CPR4"/>
<dbReference type="EMBL" id="CP018180">
    <property type="protein sequence ID" value="AUJ32777.1"/>
    <property type="molecule type" value="Genomic_DNA"/>
</dbReference>
<accession>A0A3Q8CPR4</accession>
<dbReference type="PANTHER" id="PTHR30363:SF44">
    <property type="entry name" value="AGA OPERON TRANSCRIPTIONAL REPRESSOR-RELATED"/>
    <property type="match status" value="1"/>
</dbReference>
<feature type="domain" description="HTH deoR-type" evidence="4">
    <location>
        <begin position="5"/>
        <end position="60"/>
    </location>
</feature>
<proteinExistence type="predicted"/>
<protein>
    <recommendedName>
        <fullName evidence="4">HTH deoR-type domain-containing protein</fullName>
    </recommendedName>
</protein>
<keyword evidence="3" id="KW-0804">Transcription</keyword>
<dbReference type="InterPro" id="IPR018356">
    <property type="entry name" value="Tscrpt_reg_HTH_DeoR_CS"/>
</dbReference>
<sequence>MTLNQNEREKKIIEILMNKKSIDVNTLKDLLKTSISTLRRDLIALESTNIIKRSHGSVSLLQNSNIEFAYATRRQANEDIKNKLCRKASQFITDNSAIFLDASSTLSFLPKYLSNKKNLHIITNSIHIALEINHLNNIDLSILGGKVAFDSGAVLGGKALSDLINYFRPDLSFLSCSSINESGIFMADEEQNILKKTILHYSKHSILLIDHTKFEKKDYIILSDFRDYGIDKIITDATPSEEICKSLRKNCIDLVVI</sequence>
<dbReference type="PROSITE" id="PS51000">
    <property type="entry name" value="HTH_DEOR_2"/>
    <property type="match status" value="1"/>
</dbReference>
<keyword evidence="6" id="KW-1185">Reference proteome</keyword>
<dbReference type="GO" id="GO:0003677">
    <property type="term" value="F:DNA binding"/>
    <property type="evidence" value="ECO:0007669"/>
    <property type="project" value="UniProtKB-KW"/>
</dbReference>
<dbReference type="SMART" id="SM00420">
    <property type="entry name" value="HTH_DEOR"/>
    <property type="match status" value="1"/>
</dbReference>
<evidence type="ECO:0000256" key="2">
    <source>
        <dbReference type="ARBA" id="ARBA00023125"/>
    </source>
</evidence>